<evidence type="ECO:0000256" key="1">
    <source>
        <dbReference type="PROSITE-ProRule" id="PRU00042"/>
    </source>
</evidence>
<dbReference type="EMBL" id="LR901142">
    <property type="protein sequence ID" value="CAD7247892.1"/>
    <property type="molecule type" value="Genomic_DNA"/>
</dbReference>
<dbReference type="InterPro" id="IPR013087">
    <property type="entry name" value="Znf_C2H2_type"/>
</dbReference>
<reference evidence="4" key="1">
    <citation type="submission" date="2020-11" db="EMBL/GenBank/DDBJ databases">
        <authorList>
            <person name="Tran Van P."/>
        </authorList>
    </citation>
    <scope>NUCLEOTIDE SEQUENCE</scope>
</reference>
<evidence type="ECO:0000259" key="3">
    <source>
        <dbReference type="PROSITE" id="PS50157"/>
    </source>
</evidence>
<evidence type="ECO:0000256" key="2">
    <source>
        <dbReference type="SAM" id="MobiDB-lite"/>
    </source>
</evidence>
<dbReference type="PANTHER" id="PTHR33153:SF3">
    <property type="entry name" value="TRAFFICKING PROTEIN PARTICLE COMPLEX SUBUNIT 11 DOMAIN-CONTAINING PROTEIN"/>
    <property type="match status" value="1"/>
</dbReference>
<name>A0A7R8XCQ4_9CRUS</name>
<sequence>MQIMDRKQWSCAECGRRFDKKGDRDRRTHLNQEERPVYPCPHCGKRFSRKYNQQNHSRLCLLRAPAPLDATLHNQGVPLEVAVHGIHHTGTPTAHPDNSFEDRRCENVQLSTVTNTSTSPVGCRYCHGQNKEEQNSDESPPAKRRLASPEPSTSFVEQINGKKFIYRDEIPLDETNRAEFLIATVDHSVITSTSINTSMMFTFHLDCTQQTRGATHPTCNLGFTNAKESFRVIIHNGGKYDLKLILKGIADGKHGLAKDIQPNAFPSCGKCEGFRVKPRKANGDTWRKLESLRDAHLKTAEVQRSNYADHKVMALRNYDWLTIVIDGVMVYIGKGIREFAFVDMGRFPHESNLCVDIILRSLLHVKMDLKNKLFLQMDNCAREKKNKFICALAYLLVETGIFEEEATPYIWTLVEHKRTLTTPGMTPTTLNFLRGMENQLLRPLEQPINGSVGSRRQGAFSGTEDLQPGMIAAVYTYEEVSRPWLGEFQAIEYGDTVKIHWYMGGYPKSWKPMSGTNSTSSVHRESLLLWVFTLTEKSQRLTSETAAELKRLHQETDDRMTIQQDRISEEV</sequence>
<evidence type="ECO:0000313" key="4">
    <source>
        <dbReference type="EMBL" id="CAD7247892.1"/>
    </source>
</evidence>
<dbReference type="InterPro" id="IPR057191">
    <property type="entry name" value="DUF7869"/>
</dbReference>
<dbReference type="AlphaFoldDB" id="A0A7R8XCQ4"/>
<dbReference type="OrthoDB" id="6776127at2759"/>
<accession>A0A7R8XCQ4</accession>
<dbReference type="InterPro" id="IPR036236">
    <property type="entry name" value="Znf_C2H2_sf"/>
</dbReference>
<organism evidence="4">
    <name type="scientific">Darwinula stevensoni</name>
    <dbReference type="NCBI Taxonomy" id="69355"/>
    <lineage>
        <taxon>Eukaryota</taxon>
        <taxon>Metazoa</taxon>
        <taxon>Ecdysozoa</taxon>
        <taxon>Arthropoda</taxon>
        <taxon>Crustacea</taxon>
        <taxon>Oligostraca</taxon>
        <taxon>Ostracoda</taxon>
        <taxon>Podocopa</taxon>
        <taxon>Podocopida</taxon>
        <taxon>Darwinulocopina</taxon>
        <taxon>Darwinuloidea</taxon>
        <taxon>Darwinulidae</taxon>
        <taxon>Darwinula</taxon>
    </lineage>
</organism>
<dbReference type="GO" id="GO:0008270">
    <property type="term" value="F:zinc ion binding"/>
    <property type="evidence" value="ECO:0007669"/>
    <property type="project" value="UniProtKB-KW"/>
</dbReference>
<protein>
    <recommendedName>
        <fullName evidence="3">C2H2-type domain-containing protein</fullName>
    </recommendedName>
</protein>
<keyword evidence="5" id="KW-1185">Reference proteome</keyword>
<dbReference type="PROSITE" id="PS50157">
    <property type="entry name" value="ZINC_FINGER_C2H2_2"/>
    <property type="match status" value="2"/>
</dbReference>
<dbReference type="Gene3D" id="3.30.160.60">
    <property type="entry name" value="Classic Zinc Finger"/>
    <property type="match status" value="1"/>
</dbReference>
<keyword evidence="1" id="KW-0862">Zinc</keyword>
<dbReference type="EMBL" id="CAJPEV010001625">
    <property type="protein sequence ID" value="CAG0893576.1"/>
    <property type="molecule type" value="Genomic_DNA"/>
</dbReference>
<dbReference type="Proteomes" id="UP000677054">
    <property type="component" value="Unassembled WGS sequence"/>
</dbReference>
<dbReference type="PANTHER" id="PTHR33153">
    <property type="entry name" value="MYND-TYPE DOMAIN-CONTAINING PROTEIN"/>
    <property type="match status" value="1"/>
</dbReference>
<keyword evidence="1" id="KW-0479">Metal-binding</keyword>
<dbReference type="SUPFAM" id="SSF57667">
    <property type="entry name" value="beta-beta-alpha zinc fingers"/>
    <property type="match status" value="1"/>
</dbReference>
<feature type="domain" description="C2H2-type" evidence="3">
    <location>
        <begin position="9"/>
        <end position="36"/>
    </location>
</feature>
<gene>
    <name evidence="4" type="ORF">DSTB1V02_LOCUS7717</name>
</gene>
<keyword evidence="1" id="KW-0863">Zinc-finger</keyword>
<feature type="domain" description="C2H2-type" evidence="3">
    <location>
        <begin position="38"/>
        <end position="67"/>
    </location>
</feature>
<dbReference type="Pfam" id="PF25273">
    <property type="entry name" value="DUF7869"/>
    <property type="match status" value="1"/>
</dbReference>
<evidence type="ECO:0000313" key="5">
    <source>
        <dbReference type="Proteomes" id="UP000677054"/>
    </source>
</evidence>
<proteinExistence type="predicted"/>
<feature type="region of interest" description="Disordered" evidence="2">
    <location>
        <begin position="127"/>
        <end position="153"/>
    </location>
</feature>